<comment type="caution">
    <text evidence="2">The sequence shown here is derived from an EMBL/GenBank/DDBJ whole genome shotgun (WGS) entry which is preliminary data.</text>
</comment>
<dbReference type="EMBL" id="JAKOGI010000340">
    <property type="protein sequence ID" value="KAJ8436514.1"/>
    <property type="molecule type" value="Genomic_DNA"/>
</dbReference>
<proteinExistence type="predicted"/>
<dbReference type="PANTHER" id="PTHR47603:SF1">
    <property type="entry name" value="PPR CONTAINING-LIKE PROTEIN"/>
    <property type="match status" value="1"/>
</dbReference>
<feature type="chain" id="PRO_5040197401" evidence="1">
    <location>
        <begin position="22"/>
        <end position="159"/>
    </location>
</feature>
<protein>
    <submittedName>
        <fullName evidence="2">Uncharacterized protein</fullName>
    </submittedName>
</protein>
<keyword evidence="1" id="KW-0732">Signal</keyword>
<evidence type="ECO:0000313" key="3">
    <source>
        <dbReference type="Proteomes" id="UP001153076"/>
    </source>
</evidence>
<evidence type="ECO:0000313" key="2">
    <source>
        <dbReference type="EMBL" id="KAJ8436514.1"/>
    </source>
</evidence>
<dbReference type="PANTHER" id="PTHR47603">
    <property type="entry name" value="PPR CONTAINING-LIKE PROTEIN"/>
    <property type="match status" value="1"/>
</dbReference>
<name>A0A9Q1QCD7_9CARY</name>
<keyword evidence="3" id="KW-1185">Reference proteome</keyword>
<dbReference type="AlphaFoldDB" id="A0A9Q1QCD7"/>
<accession>A0A9Q1QCD7</accession>
<dbReference type="Proteomes" id="UP001153076">
    <property type="component" value="Unassembled WGS sequence"/>
</dbReference>
<gene>
    <name evidence="2" type="ORF">Cgig2_003212</name>
</gene>
<evidence type="ECO:0000256" key="1">
    <source>
        <dbReference type="SAM" id="SignalP"/>
    </source>
</evidence>
<dbReference type="OrthoDB" id="1878928at2759"/>
<sequence length="159" mass="17837">MSPFCSMLLSALLQLFRGLEAFGRKPTEKKIVQKVADAYEQLGLVDEKERIMEKYADLFRQSRTESDKKSKRVKSKIKALSLQFTTLAAPYSYGSEQEAPSTSEINQGAHKLGGLSYAWNTGIRPSISQQNPDEVLLYEIHHFSHSAPFSLILARGNAK</sequence>
<reference evidence="2" key="1">
    <citation type="submission" date="2022-04" db="EMBL/GenBank/DDBJ databases">
        <title>Carnegiea gigantea Genome sequencing and assembly v2.</title>
        <authorList>
            <person name="Copetti D."/>
            <person name="Sanderson M.J."/>
            <person name="Burquez A."/>
            <person name="Wojciechowski M.F."/>
        </authorList>
    </citation>
    <scope>NUCLEOTIDE SEQUENCE</scope>
    <source>
        <strain evidence="2">SGP5-SGP5p</strain>
        <tissue evidence="2">Aerial part</tissue>
    </source>
</reference>
<organism evidence="2 3">
    <name type="scientific">Carnegiea gigantea</name>
    <dbReference type="NCBI Taxonomy" id="171969"/>
    <lineage>
        <taxon>Eukaryota</taxon>
        <taxon>Viridiplantae</taxon>
        <taxon>Streptophyta</taxon>
        <taxon>Embryophyta</taxon>
        <taxon>Tracheophyta</taxon>
        <taxon>Spermatophyta</taxon>
        <taxon>Magnoliopsida</taxon>
        <taxon>eudicotyledons</taxon>
        <taxon>Gunneridae</taxon>
        <taxon>Pentapetalae</taxon>
        <taxon>Caryophyllales</taxon>
        <taxon>Cactineae</taxon>
        <taxon>Cactaceae</taxon>
        <taxon>Cactoideae</taxon>
        <taxon>Echinocereeae</taxon>
        <taxon>Carnegiea</taxon>
    </lineage>
</organism>
<feature type="signal peptide" evidence="1">
    <location>
        <begin position="1"/>
        <end position="21"/>
    </location>
</feature>